<accession>A0A4D5XFB3</accession>
<dbReference type="EMBL" id="MK500473">
    <property type="protein sequence ID" value="QBK90282.1"/>
    <property type="molecule type" value="Genomic_DNA"/>
</dbReference>
<gene>
    <name evidence="1" type="ORF">LCPAC102_01950</name>
</gene>
<name>A0A4D5XFB3_9VIRU</name>
<proteinExistence type="predicted"/>
<organism evidence="1">
    <name type="scientific">Pithovirus LCPAC102</name>
    <dbReference type="NCBI Taxonomy" id="2506587"/>
    <lineage>
        <taxon>Viruses</taxon>
        <taxon>Pithoviruses</taxon>
    </lineage>
</organism>
<evidence type="ECO:0000313" key="1">
    <source>
        <dbReference type="EMBL" id="QBK90282.1"/>
    </source>
</evidence>
<reference evidence="1" key="1">
    <citation type="journal article" date="2019" name="MBio">
        <title>Virus Genomes from Deep Sea Sediments Expand the Ocean Megavirome and Support Independent Origins of Viral Gigantism.</title>
        <authorList>
            <person name="Backstrom D."/>
            <person name="Yutin N."/>
            <person name="Jorgensen S.L."/>
            <person name="Dharamshi J."/>
            <person name="Homa F."/>
            <person name="Zaremba-Niedwiedzka K."/>
            <person name="Spang A."/>
            <person name="Wolf Y.I."/>
            <person name="Koonin E.V."/>
            <person name="Ettema T.J."/>
        </authorList>
    </citation>
    <scope>NUCLEOTIDE SEQUENCE</scope>
</reference>
<sequence>MDTPVYILNDTNFLLSNRIYISETTNNIIQLPTFVGVQNNIMSSDDTNNKFILETLPTDKNIITFKSVVTTLYISTDSNTDDPRYTFDRQIQPSPSNDPSVWFILKDEDIINNTKRFSFQSMDNESMFLNISLQLDPIGNGFPVILSSIKSIYQISPIAF</sequence>
<protein>
    <submittedName>
        <fullName evidence="1">Uncharacterized protein</fullName>
    </submittedName>
</protein>